<gene>
    <name evidence="1" type="ORF">AVEN_20584_1</name>
</gene>
<name>A0A4Y2EFQ3_ARAVE</name>
<protein>
    <submittedName>
        <fullName evidence="1">Uncharacterized protein</fullName>
    </submittedName>
</protein>
<dbReference type="Proteomes" id="UP000499080">
    <property type="component" value="Unassembled WGS sequence"/>
</dbReference>
<evidence type="ECO:0000313" key="2">
    <source>
        <dbReference type="Proteomes" id="UP000499080"/>
    </source>
</evidence>
<sequence>MFHGLISLSSLRLALQSRTRLLIKPSFSCAQETSSARSILKVYLIGLSISDRLVAMETAGLLDESITKQPVHIRTGPITDHYDVEARPFAR</sequence>
<comment type="caution">
    <text evidence="1">The sequence shown here is derived from an EMBL/GenBank/DDBJ whole genome shotgun (WGS) entry which is preliminary data.</text>
</comment>
<accession>A0A4Y2EFQ3</accession>
<organism evidence="1 2">
    <name type="scientific">Araneus ventricosus</name>
    <name type="common">Orbweaver spider</name>
    <name type="synonym">Epeira ventricosa</name>
    <dbReference type="NCBI Taxonomy" id="182803"/>
    <lineage>
        <taxon>Eukaryota</taxon>
        <taxon>Metazoa</taxon>
        <taxon>Ecdysozoa</taxon>
        <taxon>Arthropoda</taxon>
        <taxon>Chelicerata</taxon>
        <taxon>Arachnida</taxon>
        <taxon>Araneae</taxon>
        <taxon>Araneomorphae</taxon>
        <taxon>Entelegynae</taxon>
        <taxon>Araneoidea</taxon>
        <taxon>Araneidae</taxon>
        <taxon>Araneus</taxon>
    </lineage>
</organism>
<keyword evidence="2" id="KW-1185">Reference proteome</keyword>
<proteinExistence type="predicted"/>
<dbReference type="EMBL" id="BGPR01000599">
    <property type="protein sequence ID" value="GBM27972.1"/>
    <property type="molecule type" value="Genomic_DNA"/>
</dbReference>
<reference evidence="1 2" key="1">
    <citation type="journal article" date="2019" name="Sci. Rep.">
        <title>Orb-weaving spider Araneus ventricosus genome elucidates the spidroin gene catalogue.</title>
        <authorList>
            <person name="Kono N."/>
            <person name="Nakamura H."/>
            <person name="Ohtoshi R."/>
            <person name="Moran D.A.P."/>
            <person name="Shinohara A."/>
            <person name="Yoshida Y."/>
            <person name="Fujiwara M."/>
            <person name="Mori M."/>
            <person name="Tomita M."/>
            <person name="Arakawa K."/>
        </authorList>
    </citation>
    <scope>NUCLEOTIDE SEQUENCE [LARGE SCALE GENOMIC DNA]</scope>
</reference>
<dbReference type="AlphaFoldDB" id="A0A4Y2EFQ3"/>
<evidence type="ECO:0000313" key="1">
    <source>
        <dbReference type="EMBL" id="GBM27972.1"/>
    </source>
</evidence>